<feature type="region of interest" description="Disordered" evidence="1">
    <location>
        <begin position="19"/>
        <end position="39"/>
    </location>
</feature>
<organism evidence="2 3">
    <name type="scientific">Geobacillus subterraneus</name>
    <dbReference type="NCBI Taxonomy" id="129338"/>
    <lineage>
        <taxon>Bacteria</taxon>
        <taxon>Bacillati</taxon>
        <taxon>Bacillota</taxon>
        <taxon>Bacilli</taxon>
        <taxon>Bacillales</taxon>
        <taxon>Anoxybacillaceae</taxon>
        <taxon>Geobacillus</taxon>
    </lineage>
</organism>
<sequence length="60" mass="6568">MGERVKGDPDVTGLFDLRNEAGQQPVSFNHRPSKRPVKNGCHEQISGILLKKKVGLASLL</sequence>
<protein>
    <submittedName>
        <fullName evidence="2">Uncharacterized protein</fullName>
    </submittedName>
</protein>
<keyword evidence="3" id="KW-1185">Reference proteome</keyword>
<gene>
    <name evidence="2" type="ORF">GsuE55_21410</name>
</gene>
<dbReference type="AlphaFoldDB" id="A0A679FLR5"/>
<dbReference type="Proteomes" id="UP000501421">
    <property type="component" value="Chromosome"/>
</dbReference>
<evidence type="ECO:0000313" key="2">
    <source>
        <dbReference type="EMBL" id="BBW97308.1"/>
    </source>
</evidence>
<evidence type="ECO:0000313" key="3">
    <source>
        <dbReference type="Proteomes" id="UP000501421"/>
    </source>
</evidence>
<name>A0A679FLR5_9BACL</name>
<reference evidence="3" key="1">
    <citation type="journal article" date="2020" name="Microbiol. Resour. Announc.">
        <title>Complete Genome Sequence of Geobacillus sp. Strain E55-1, Isolated from Mine Geyser in Japan.</title>
        <authorList>
            <person name="Miyazaki K."/>
            <person name="Hase E."/>
            <person name="Tokito N."/>
        </authorList>
    </citation>
    <scope>NUCLEOTIDE SEQUENCE [LARGE SCALE GENOMIC DNA]</scope>
    <source>
        <strain evidence="3">E55-1</strain>
    </source>
</reference>
<proteinExistence type="predicted"/>
<dbReference type="EMBL" id="AP022557">
    <property type="protein sequence ID" value="BBW97308.1"/>
    <property type="molecule type" value="Genomic_DNA"/>
</dbReference>
<evidence type="ECO:0000256" key="1">
    <source>
        <dbReference type="SAM" id="MobiDB-lite"/>
    </source>
</evidence>
<accession>A0A679FLR5</accession>